<sequence length="176" mass="19023">MRSRTAYRALIAAVGVERLAELAVDRRNRRWAMAQGGVESGRGHYPVMVGLHTALLVGSVVEVDRCQRTFTPAVGWPALGGVVAAQVLRWWCIHSLGRQWSTRVVVIPGATRVEAGPYRWLAHPNYAAVVTEGLALPLVHGARVTAAGFTAANAILLRHRITVEDAALRSLLPPAP</sequence>
<dbReference type="GO" id="GO:0004671">
    <property type="term" value="F:protein C-terminal S-isoprenylcysteine carboxyl O-methyltransferase activity"/>
    <property type="evidence" value="ECO:0007669"/>
    <property type="project" value="InterPro"/>
</dbReference>
<dbReference type="AlphaFoldDB" id="A0A560W6X4"/>
<dbReference type="RefSeq" id="WP_144858071.1">
    <property type="nucleotide sequence ID" value="NZ_BAAAYT010000002.1"/>
</dbReference>
<reference evidence="5 6" key="1">
    <citation type="submission" date="2019-06" db="EMBL/GenBank/DDBJ databases">
        <title>Sequencing the genomes of 1000 actinobacteria strains.</title>
        <authorList>
            <person name="Klenk H.-P."/>
        </authorList>
    </citation>
    <scope>NUCLEOTIDE SEQUENCE [LARGE SCALE GENOMIC DNA]</scope>
    <source>
        <strain evidence="5 6">DSM 18935</strain>
    </source>
</reference>
<protein>
    <submittedName>
        <fullName evidence="5">Alkylresorcinol O-methyltransferase</fullName>
    </submittedName>
</protein>
<keyword evidence="6" id="KW-1185">Reference proteome</keyword>
<dbReference type="InterPro" id="IPR007269">
    <property type="entry name" value="ICMT_MeTrfase"/>
</dbReference>
<keyword evidence="4" id="KW-0472">Membrane</keyword>
<dbReference type="GO" id="GO:0032259">
    <property type="term" value="P:methylation"/>
    <property type="evidence" value="ECO:0007669"/>
    <property type="project" value="UniProtKB-KW"/>
</dbReference>
<evidence type="ECO:0000256" key="2">
    <source>
        <dbReference type="ARBA" id="ARBA00022692"/>
    </source>
</evidence>
<keyword evidence="2" id="KW-0812">Transmembrane</keyword>
<proteinExistence type="predicted"/>
<dbReference type="GO" id="GO:0016020">
    <property type="term" value="C:membrane"/>
    <property type="evidence" value="ECO:0007669"/>
    <property type="project" value="UniProtKB-SubCell"/>
</dbReference>
<accession>A0A560W6X4</accession>
<dbReference type="Gene3D" id="1.20.120.1630">
    <property type="match status" value="1"/>
</dbReference>
<dbReference type="Pfam" id="PF04140">
    <property type="entry name" value="ICMT"/>
    <property type="match status" value="1"/>
</dbReference>
<keyword evidence="5" id="KW-0489">Methyltransferase</keyword>
<evidence type="ECO:0000256" key="4">
    <source>
        <dbReference type="ARBA" id="ARBA00023136"/>
    </source>
</evidence>
<keyword evidence="3" id="KW-1133">Transmembrane helix</keyword>
<dbReference type="OrthoDB" id="7203053at2"/>
<comment type="subcellular location">
    <subcellularLocation>
        <location evidence="1">Membrane</location>
        <topology evidence="1">Multi-pass membrane protein</topology>
    </subcellularLocation>
</comment>
<evidence type="ECO:0000313" key="6">
    <source>
        <dbReference type="Proteomes" id="UP000315628"/>
    </source>
</evidence>
<gene>
    <name evidence="5" type="ORF">FB557_2643</name>
</gene>
<dbReference type="Proteomes" id="UP000315628">
    <property type="component" value="Unassembled WGS sequence"/>
</dbReference>
<evidence type="ECO:0000256" key="3">
    <source>
        <dbReference type="ARBA" id="ARBA00022989"/>
    </source>
</evidence>
<comment type="caution">
    <text evidence="5">The sequence shown here is derived from an EMBL/GenBank/DDBJ whole genome shotgun (WGS) entry which is preliminary data.</text>
</comment>
<evidence type="ECO:0000313" key="5">
    <source>
        <dbReference type="EMBL" id="TWD13255.1"/>
    </source>
</evidence>
<name>A0A560W6X4_9MICO</name>
<keyword evidence="5" id="KW-0808">Transferase</keyword>
<evidence type="ECO:0000256" key="1">
    <source>
        <dbReference type="ARBA" id="ARBA00004141"/>
    </source>
</evidence>
<organism evidence="5 6">
    <name type="scientific">Marihabitans asiaticum</name>
    <dbReference type="NCBI Taxonomy" id="415218"/>
    <lineage>
        <taxon>Bacteria</taxon>
        <taxon>Bacillati</taxon>
        <taxon>Actinomycetota</taxon>
        <taxon>Actinomycetes</taxon>
        <taxon>Micrococcales</taxon>
        <taxon>Intrasporangiaceae</taxon>
        <taxon>Marihabitans</taxon>
    </lineage>
</organism>
<dbReference type="EMBL" id="VIUW01000005">
    <property type="protein sequence ID" value="TWD13255.1"/>
    <property type="molecule type" value="Genomic_DNA"/>
</dbReference>